<dbReference type="PANTHER" id="PTHR43752:SF2">
    <property type="entry name" value="BNR_ASP-BOX REPEAT FAMILY PROTEIN"/>
    <property type="match status" value="1"/>
</dbReference>
<dbReference type="SUPFAM" id="SSF50939">
    <property type="entry name" value="Sialidases"/>
    <property type="match status" value="1"/>
</dbReference>
<reference evidence="2" key="1">
    <citation type="submission" date="2019-10" db="EMBL/GenBank/DDBJ databases">
        <authorList>
            <person name="Zhang R."/>
            <person name="Pan Y."/>
            <person name="Wang J."/>
            <person name="Ma R."/>
            <person name="Yu S."/>
        </authorList>
    </citation>
    <scope>NUCLEOTIDE SEQUENCE</scope>
    <source>
        <strain evidence="2">LA-IB0</strain>
        <tissue evidence="2">Leaf</tissue>
    </source>
</reference>
<dbReference type="CDD" id="cd15482">
    <property type="entry name" value="Sialidase_non-viral"/>
    <property type="match status" value="1"/>
</dbReference>
<dbReference type="InterPro" id="IPR011040">
    <property type="entry name" value="Sialidase"/>
</dbReference>
<sequence length="345" mass="38772">MTNDALFWVPLVVEFTFPANSAPFNSCHASTIVEVDKDHFLVAYFGGTAEGAPDVKIWIQTYKDGYWHAPIVADEQPNVPMWNPVLFKHPSNELLLFYKIGQEVQKWSGCMKRSYDGGVTWSERKQLPPGILGPIKNKPILLENGDLLCGSSVESWNSWGAWMEVVHPRISPSMVDRMADNCYKFLKQITADFGRTWRKYGPIYIEDEPLSVIQPVPYKTAKGNLRVLLRSFSGINKTCMSESSDGGHTWDYARPTQLPNPNSGIDGVKLTDGRLVLAYNTISRGVLKLAVSNDDGDSWNDVATLEDTEGMEFSYPAVIQDSDGLVHITYTYNRTQIKHVVFQPN</sequence>
<dbReference type="Gene3D" id="2.120.10.10">
    <property type="match status" value="1"/>
</dbReference>
<comment type="caution">
    <text evidence="2">The sequence shown here is derived from an EMBL/GenBank/DDBJ whole genome shotgun (WGS) entry which is preliminary data.</text>
</comment>
<protein>
    <recommendedName>
        <fullName evidence="1">Sialidase domain-containing protein</fullName>
    </recommendedName>
</protein>
<dbReference type="Proteomes" id="UP000826271">
    <property type="component" value="Unassembled WGS sequence"/>
</dbReference>
<organism evidence="2 3">
    <name type="scientific">Buddleja alternifolia</name>
    <dbReference type="NCBI Taxonomy" id="168488"/>
    <lineage>
        <taxon>Eukaryota</taxon>
        <taxon>Viridiplantae</taxon>
        <taxon>Streptophyta</taxon>
        <taxon>Embryophyta</taxon>
        <taxon>Tracheophyta</taxon>
        <taxon>Spermatophyta</taxon>
        <taxon>Magnoliopsida</taxon>
        <taxon>eudicotyledons</taxon>
        <taxon>Gunneridae</taxon>
        <taxon>Pentapetalae</taxon>
        <taxon>asterids</taxon>
        <taxon>lamiids</taxon>
        <taxon>Lamiales</taxon>
        <taxon>Scrophulariaceae</taxon>
        <taxon>Buddlejeae</taxon>
        <taxon>Buddleja</taxon>
    </lineage>
</organism>
<dbReference type="AlphaFoldDB" id="A0AAV6WNY0"/>
<name>A0AAV6WNY0_9LAMI</name>
<evidence type="ECO:0000313" key="3">
    <source>
        <dbReference type="Proteomes" id="UP000826271"/>
    </source>
</evidence>
<dbReference type="InterPro" id="IPR036278">
    <property type="entry name" value="Sialidase_sf"/>
</dbReference>
<feature type="domain" description="Sialidase" evidence="1">
    <location>
        <begin position="39"/>
        <end position="328"/>
    </location>
</feature>
<keyword evidence="3" id="KW-1185">Reference proteome</keyword>
<evidence type="ECO:0000313" key="2">
    <source>
        <dbReference type="EMBL" id="KAG8372434.1"/>
    </source>
</evidence>
<evidence type="ECO:0000259" key="1">
    <source>
        <dbReference type="Pfam" id="PF13088"/>
    </source>
</evidence>
<dbReference type="EMBL" id="WHWC01000012">
    <property type="protein sequence ID" value="KAG8372434.1"/>
    <property type="molecule type" value="Genomic_DNA"/>
</dbReference>
<dbReference type="PANTHER" id="PTHR43752">
    <property type="entry name" value="BNR/ASP-BOX REPEAT FAMILY PROTEIN"/>
    <property type="match status" value="1"/>
</dbReference>
<accession>A0AAV6WNY0</accession>
<proteinExistence type="predicted"/>
<gene>
    <name evidence="2" type="ORF">BUALT_Bualt12G0065700</name>
</gene>
<dbReference type="Pfam" id="PF13088">
    <property type="entry name" value="BNR_2"/>
    <property type="match status" value="1"/>
</dbReference>